<reference evidence="2 3" key="1">
    <citation type="journal article" date="2013" name="Mar. Genomics">
        <title>Expression of sulfatases in Rhodopirellula baltica and the diversity of sulfatases in the genus Rhodopirellula.</title>
        <authorList>
            <person name="Wegner C.E."/>
            <person name="Richter-Heitmann T."/>
            <person name="Klindworth A."/>
            <person name="Klockow C."/>
            <person name="Richter M."/>
            <person name="Achstetter T."/>
            <person name="Glockner F.O."/>
            <person name="Harder J."/>
        </authorList>
    </citation>
    <scope>NUCLEOTIDE SEQUENCE [LARGE SCALE GENOMIC DNA]</scope>
    <source>
        <strain evidence="2 3">SM1</strain>
    </source>
</reference>
<dbReference type="PRINTS" id="PR00326">
    <property type="entry name" value="GTP1OBG"/>
</dbReference>
<evidence type="ECO:0000313" key="2">
    <source>
        <dbReference type="EMBL" id="EMI21197.1"/>
    </source>
</evidence>
<dbReference type="PATRIC" id="fig|1265738.3.peg.1871"/>
<dbReference type="AlphaFoldDB" id="M5S0L7"/>
<feature type="domain" description="FeoB-type G" evidence="1">
    <location>
        <begin position="20"/>
        <end position="143"/>
    </location>
</feature>
<evidence type="ECO:0000313" key="3">
    <source>
        <dbReference type="Proteomes" id="UP000011991"/>
    </source>
</evidence>
<name>M5S0L7_9BACT</name>
<dbReference type="GO" id="GO:0005525">
    <property type="term" value="F:GTP binding"/>
    <property type="evidence" value="ECO:0007669"/>
    <property type="project" value="InterPro"/>
</dbReference>
<dbReference type="InterPro" id="IPR050860">
    <property type="entry name" value="FeoB_GTPase"/>
</dbReference>
<comment type="caution">
    <text evidence="2">The sequence shown here is derived from an EMBL/GenBank/DDBJ whole genome shotgun (WGS) entry which is preliminary data.</text>
</comment>
<dbReference type="Pfam" id="PF02421">
    <property type="entry name" value="FeoB_N"/>
    <property type="match status" value="1"/>
</dbReference>
<evidence type="ECO:0000259" key="1">
    <source>
        <dbReference type="PROSITE" id="PS51711"/>
    </source>
</evidence>
<dbReference type="EMBL" id="ANOG01000270">
    <property type="protein sequence ID" value="EMI21197.1"/>
    <property type="molecule type" value="Genomic_DNA"/>
</dbReference>
<dbReference type="SUPFAM" id="SSF52540">
    <property type="entry name" value="P-loop containing nucleoside triphosphate hydrolases"/>
    <property type="match status" value="1"/>
</dbReference>
<sequence length="143" mass="14903">MASSANPTLPSSGKTAAKATSRVALVGNPNTGKSTLFNALAGMNVRTGNYAGVTIEKKIGRCNLGGPADDSDRRVIDLVDLPGTYSLAPRSPDELVAVEVLTGDVESESPIDVIVCVVNATVLQRNLFLVSQVLELGKPRSSH</sequence>
<gene>
    <name evidence="2" type="ORF">RMSM_01879</name>
</gene>
<keyword evidence="3" id="KW-1185">Reference proteome</keyword>
<dbReference type="GO" id="GO:0005886">
    <property type="term" value="C:plasma membrane"/>
    <property type="evidence" value="ECO:0007669"/>
    <property type="project" value="TreeGrafter"/>
</dbReference>
<dbReference type="InterPro" id="IPR027417">
    <property type="entry name" value="P-loop_NTPase"/>
</dbReference>
<dbReference type="InterPro" id="IPR006073">
    <property type="entry name" value="GTP-bd"/>
</dbReference>
<dbReference type="PANTHER" id="PTHR43185:SF1">
    <property type="entry name" value="FE(2+) TRANSPORTER FEOB"/>
    <property type="match status" value="1"/>
</dbReference>
<accession>M5S0L7</accession>
<dbReference type="GO" id="GO:0015093">
    <property type="term" value="F:ferrous iron transmembrane transporter activity"/>
    <property type="evidence" value="ECO:0007669"/>
    <property type="project" value="TreeGrafter"/>
</dbReference>
<dbReference type="Gene3D" id="3.40.50.300">
    <property type="entry name" value="P-loop containing nucleotide triphosphate hydrolases"/>
    <property type="match status" value="1"/>
</dbReference>
<dbReference type="PANTHER" id="PTHR43185">
    <property type="entry name" value="FERROUS IRON TRANSPORT PROTEIN B"/>
    <property type="match status" value="1"/>
</dbReference>
<organism evidence="2 3">
    <name type="scientific">Rhodopirellula maiorica SM1</name>
    <dbReference type="NCBI Taxonomy" id="1265738"/>
    <lineage>
        <taxon>Bacteria</taxon>
        <taxon>Pseudomonadati</taxon>
        <taxon>Planctomycetota</taxon>
        <taxon>Planctomycetia</taxon>
        <taxon>Pirellulales</taxon>
        <taxon>Pirellulaceae</taxon>
        <taxon>Novipirellula</taxon>
    </lineage>
</organism>
<protein>
    <submittedName>
        <fullName evidence="2">Ferrous iron transport protein B</fullName>
    </submittedName>
</protein>
<dbReference type="PROSITE" id="PS51711">
    <property type="entry name" value="G_FEOB"/>
    <property type="match status" value="1"/>
</dbReference>
<proteinExistence type="predicted"/>
<dbReference type="InterPro" id="IPR030389">
    <property type="entry name" value="G_FEOB_dom"/>
</dbReference>
<dbReference type="Proteomes" id="UP000011991">
    <property type="component" value="Unassembled WGS sequence"/>
</dbReference>